<dbReference type="Pfam" id="PF17765">
    <property type="entry name" value="MLTR_LBD"/>
    <property type="match status" value="1"/>
</dbReference>
<protein>
    <submittedName>
        <fullName evidence="2">Helix-turn-helix domain-containing protein</fullName>
    </submittedName>
</protein>
<reference evidence="2 3" key="1">
    <citation type="submission" date="2020-08" db="EMBL/GenBank/DDBJ databases">
        <title>A Genomic Blueprint of the Chicken Gut Microbiome.</title>
        <authorList>
            <person name="Gilroy R."/>
            <person name="Ravi A."/>
            <person name="Getino M."/>
            <person name="Pursley I."/>
            <person name="Horton D.L."/>
            <person name="Alikhan N.-F."/>
            <person name="Baker D."/>
            <person name="Gharbi K."/>
            <person name="Hall N."/>
            <person name="Watson M."/>
            <person name="Adriaenssens E.M."/>
            <person name="Foster-Nyarko E."/>
            <person name="Jarju S."/>
            <person name="Secka A."/>
            <person name="Antonio M."/>
            <person name="Oren A."/>
            <person name="Chaudhuri R."/>
            <person name="La Ragione R.M."/>
            <person name="Hildebrand F."/>
            <person name="Pallen M.J."/>
        </authorList>
    </citation>
    <scope>NUCLEOTIDE SEQUENCE [LARGE SCALE GENOMIC DNA]</scope>
    <source>
        <strain evidence="2 3">Sa1BUA1</strain>
    </source>
</reference>
<dbReference type="PANTHER" id="PTHR35010:SF2">
    <property type="entry name" value="BLL4672 PROTEIN"/>
    <property type="match status" value="1"/>
</dbReference>
<dbReference type="InterPro" id="IPR010982">
    <property type="entry name" value="Lambda_DNA-bd_dom_sf"/>
</dbReference>
<comment type="caution">
    <text evidence="2">The sequence shown here is derived from an EMBL/GenBank/DDBJ whole genome shotgun (WGS) entry which is preliminary data.</text>
</comment>
<dbReference type="Gene3D" id="1.10.260.40">
    <property type="entry name" value="lambda repressor-like DNA-binding domains"/>
    <property type="match status" value="1"/>
</dbReference>
<evidence type="ECO:0000259" key="1">
    <source>
        <dbReference type="PROSITE" id="PS50943"/>
    </source>
</evidence>
<dbReference type="Pfam" id="PF13560">
    <property type="entry name" value="HTH_31"/>
    <property type="match status" value="1"/>
</dbReference>
<name>A0ABR8Z4V4_9MICO</name>
<accession>A0ABR8Z4V4</accession>
<dbReference type="PANTHER" id="PTHR35010">
    <property type="entry name" value="BLL4672 PROTEIN-RELATED"/>
    <property type="match status" value="1"/>
</dbReference>
<feature type="domain" description="HTH cro/C1-type" evidence="1">
    <location>
        <begin position="34"/>
        <end position="81"/>
    </location>
</feature>
<dbReference type="Gene3D" id="3.30.450.180">
    <property type="match status" value="1"/>
</dbReference>
<gene>
    <name evidence="2" type="ORF">H9624_13580</name>
</gene>
<dbReference type="RefSeq" id="WP_251840449.1">
    <property type="nucleotide sequence ID" value="NZ_JACSPO010000010.1"/>
</dbReference>
<dbReference type="SUPFAM" id="SSF47413">
    <property type="entry name" value="lambda repressor-like DNA-binding domains"/>
    <property type="match status" value="1"/>
</dbReference>
<dbReference type="SMART" id="SM00530">
    <property type="entry name" value="HTH_XRE"/>
    <property type="match status" value="1"/>
</dbReference>
<dbReference type="Proteomes" id="UP000661894">
    <property type="component" value="Unassembled WGS sequence"/>
</dbReference>
<dbReference type="InterPro" id="IPR041413">
    <property type="entry name" value="MLTR_LBD"/>
</dbReference>
<dbReference type="CDD" id="cd00093">
    <property type="entry name" value="HTH_XRE"/>
    <property type="match status" value="1"/>
</dbReference>
<dbReference type="InterPro" id="IPR001387">
    <property type="entry name" value="Cro/C1-type_HTH"/>
</dbReference>
<sequence>MTTSELGSFLKARRGHVRPADVGVTAHTPRRVPGLRREEVAVLAGVSVDYYARLEQGRERNPSPSVLGAIASALCLDLDQREHLFRLAGLAPTALAPATEPPPQALRELLEAWPHTPAVVIDRRLDVLAHNALAAALYADFARLDNLARMTFLDPVGARFYVRWDRAAESCVANLRLALGHVDAADGVRALVAELASASAAFRHLWARHDVRGKTHESKELHHGEVGELSLDYHAFDVRGLPGHQLVVYGAAPGSPSAEKLQLLASLHAAPATAAAPPEV</sequence>
<dbReference type="PROSITE" id="PS50943">
    <property type="entry name" value="HTH_CROC1"/>
    <property type="match status" value="1"/>
</dbReference>
<evidence type="ECO:0000313" key="3">
    <source>
        <dbReference type="Proteomes" id="UP000661894"/>
    </source>
</evidence>
<dbReference type="EMBL" id="JACSPO010000010">
    <property type="protein sequence ID" value="MBD8063350.1"/>
    <property type="molecule type" value="Genomic_DNA"/>
</dbReference>
<keyword evidence="3" id="KW-1185">Reference proteome</keyword>
<evidence type="ECO:0000313" key="2">
    <source>
        <dbReference type="EMBL" id="MBD8063350.1"/>
    </source>
</evidence>
<proteinExistence type="predicted"/>
<organism evidence="2 3">
    <name type="scientific">Oceanitalea stevensii</name>
    <dbReference type="NCBI Taxonomy" id="2763072"/>
    <lineage>
        <taxon>Bacteria</taxon>
        <taxon>Bacillati</taxon>
        <taxon>Actinomycetota</taxon>
        <taxon>Actinomycetes</taxon>
        <taxon>Micrococcales</taxon>
        <taxon>Bogoriellaceae</taxon>
        <taxon>Georgenia</taxon>
    </lineage>
</organism>